<name>A0A8J1N1Z1_XENLA</name>
<protein>
    <submittedName>
        <fullName evidence="3">Uncharacterized protein LOC121403693</fullName>
    </submittedName>
</protein>
<accession>A0A8J1N1Z1</accession>
<evidence type="ECO:0000313" key="3">
    <source>
        <dbReference type="RefSeq" id="XP_041447433.1"/>
    </source>
</evidence>
<dbReference type="AlphaFoldDB" id="A0A8J1N1Z1"/>
<sequence>MSFPLFMRARMEKHAAFGKTTERASAMSHREMATMVRLLDKYKYEDWRTIAKKPPFYKKTIMQKIARILKKQYGVDRDIRQLQKRWSDLKCREKNQLKKIRETIRKKSKQTNHDRTKTNKHPSSDKPCQNSSSQTKPVATKGQPASADIEVSLNSSIQTMQDPSSGTPTSSNIEDHHNYSSQTKHATSKTAEPTSDIGNFQTIRMENPEQNKPEPSMNVVQIDYGLSPLDFFKHNCKRFSEELMETCNKLERDDAASQCSIDLFSYPSEEIVELKQDVKFIKLLLLCIAKHLFNTEEISDNECVQVSNST</sequence>
<dbReference type="GeneID" id="121403693"/>
<proteinExistence type="predicted"/>
<feature type="compositionally biased region" description="Polar residues" evidence="1">
    <location>
        <begin position="126"/>
        <end position="137"/>
    </location>
</feature>
<dbReference type="Proteomes" id="UP000186698">
    <property type="component" value="Chromosome 4S"/>
</dbReference>
<keyword evidence="2" id="KW-1185">Reference proteome</keyword>
<evidence type="ECO:0000313" key="2">
    <source>
        <dbReference type="Proteomes" id="UP000186698"/>
    </source>
</evidence>
<dbReference type="RefSeq" id="XP_041447433.1">
    <property type="nucleotide sequence ID" value="XM_041591499.1"/>
</dbReference>
<feature type="compositionally biased region" description="Polar residues" evidence="1">
    <location>
        <begin position="158"/>
        <end position="172"/>
    </location>
</feature>
<evidence type="ECO:0000256" key="1">
    <source>
        <dbReference type="SAM" id="MobiDB-lite"/>
    </source>
</evidence>
<gene>
    <name evidence="3" type="primary">LOC121403693</name>
</gene>
<reference evidence="3" key="1">
    <citation type="submission" date="2025-08" db="UniProtKB">
        <authorList>
            <consortium name="RefSeq"/>
        </authorList>
    </citation>
    <scope>IDENTIFICATION</scope>
    <source>
        <strain evidence="3">J_2021</strain>
        <tissue evidence="3">Erythrocytes</tissue>
    </source>
</reference>
<organism evidence="2 3">
    <name type="scientific">Xenopus laevis</name>
    <name type="common">African clawed frog</name>
    <dbReference type="NCBI Taxonomy" id="8355"/>
    <lineage>
        <taxon>Eukaryota</taxon>
        <taxon>Metazoa</taxon>
        <taxon>Chordata</taxon>
        <taxon>Craniata</taxon>
        <taxon>Vertebrata</taxon>
        <taxon>Euteleostomi</taxon>
        <taxon>Amphibia</taxon>
        <taxon>Batrachia</taxon>
        <taxon>Anura</taxon>
        <taxon>Pipoidea</taxon>
        <taxon>Pipidae</taxon>
        <taxon>Xenopodinae</taxon>
        <taxon>Xenopus</taxon>
        <taxon>Xenopus</taxon>
    </lineage>
</organism>
<feature type="region of interest" description="Disordered" evidence="1">
    <location>
        <begin position="158"/>
        <end position="196"/>
    </location>
</feature>
<feature type="compositionally biased region" description="Basic and acidic residues" evidence="1">
    <location>
        <begin position="97"/>
        <end position="117"/>
    </location>
</feature>
<dbReference type="KEGG" id="xla:121403693"/>
<feature type="region of interest" description="Disordered" evidence="1">
    <location>
        <begin position="97"/>
        <end position="146"/>
    </location>
</feature>
<feature type="compositionally biased region" description="Polar residues" evidence="1">
    <location>
        <begin position="179"/>
        <end position="196"/>
    </location>
</feature>